<dbReference type="PANTHER" id="PTHR21349">
    <property type="entry name" value="50S RIBOSOMAL PROTEIN L21"/>
    <property type="match status" value="1"/>
</dbReference>
<dbReference type="Pfam" id="PF00829">
    <property type="entry name" value="Ribosomal_L21p"/>
    <property type="match status" value="1"/>
</dbReference>
<dbReference type="Gene3D" id="1.10.150.20">
    <property type="entry name" value="5' to 3' exonuclease, C-terminal subdomain"/>
    <property type="match status" value="1"/>
</dbReference>
<dbReference type="GO" id="GO:0005840">
    <property type="term" value="C:ribosome"/>
    <property type="evidence" value="ECO:0007669"/>
    <property type="project" value="UniProtKB-KW"/>
</dbReference>
<evidence type="ECO:0000256" key="3">
    <source>
        <dbReference type="ARBA" id="ARBA00023274"/>
    </source>
</evidence>
<comment type="function">
    <text evidence="4 5">This protein binds to 23S rRNA in the presence of protein L20.</text>
</comment>
<dbReference type="Pfam" id="PF14520">
    <property type="entry name" value="HHH_5"/>
    <property type="match status" value="1"/>
</dbReference>
<comment type="similarity">
    <text evidence="1 4 5">Belongs to the bacterial ribosomal protein bL21 family.</text>
</comment>
<evidence type="ECO:0000256" key="4">
    <source>
        <dbReference type="HAMAP-Rule" id="MF_01363"/>
    </source>
</evidence>
<evidence type="ECO:0000256" key="6">
    <source>
        <dbReference type="SAM" id="MobiDB-lite"/>
    </source>
</evidence>
<dbReference type="InterPro" id="IPR036164">
    <property type="entry name" value="bL21-like_sf"/>
</dbReference>
<gene>
    <name evidence="4" type="primary">rplU</name>
    <name evidence="7" type="ORF">ACFPB0_13255</name>
</gene>
<dbReference type="SUPFAM" id="SSF141091">
    <property type="entry name" value="L21p-like"/>
    <property type="match status" value="1"/>
</dbReference>
<feature type="compositionally biased region" description="Low complexity" evidence="6">
    <location>
        <begin position="127"/>
        <end position="139"/>
    </location>
</feature>
<keyword evidence="4 5" id="KW-0694">RNA-binding</keyword>
<dbReference type="NCBIfam" id="TIGR00061">
    <property type="entry name" value="L21"/>
    <property type="match status" value="1"/>
</dbReference>
<keyword evidence="4 5" id="KW-0699">rRNA-binding</keyword>
<feature type="region of interest" description="Disordered" evidence="6">
    <location>
        <begin position="112"/>
        <end position="162"/>
    </location>
</feature>
<keyword evidence="3 4" id="KW-0687">Ribonucleoprotein</keyword>
<name>A0ABV9NE72_9PROT</name>
<dbReference type="Proteomes" id="UP001596024">
    <property type="component" value="Unassembled WGS sequence"/>
</dbReference>
<proteinExistence type="inferred from homology"/>
<comment type="subunit">
    <text evidence="4">Part of the 50S ribosomal subunit. Contacts protein L20.</text>
</comment>
<keyword evidence="8" id="KW-1185">Reference proteome</keyword>
<evidence type="ECO:0000313" key="8">
    <source>
        <dbReference type="Proteomes" id="UP001596024"/>
    </source>
</evidence>
<dbReference type="PANTHER" id="PTHR21349:SF0">
    <property type="entry name" value="LARGE RIBOSOMAL SUBUNIT PROTEIN BL21M"/>
    <property type="match status" value="1"/>
</dbReference>
<dbReference type="HAMAP" id="MF_01363">
    <property type="entry name" value="Ribosomal_bL21"/>
    <property type="match status" value="1"/>
</dbReference>
<evidence type="ECO:0000313" key="7">
    <source>
        <dbReference type="EMBL" id="MFC4726261.1"/>
    </source>
</evidence>
<dbReference type="RefSeq" id="WP_382437066.1">
    <property type="nucleotide sequence ID" value="NZ_JBHSGQ010000008.1"/>
</dbReference>
<dbReference type="InterPro" id="IPR001787">
    <property type="entry name" value="Ribosomal_bL21"/>
</dbReference>
<reference evidence="8" key="1">
    <citation type="journal article" date="2019" name="Int. J. Syst. Evol. Microbiol.">
        <title>The Global Catalogue of Microorganisms (GCM) 10K type strain sequencing project: providing services to taxonomists for standard genome sequencing and annotation.</title>
        <authorList>
            <consortium name="The Broad Institute Genomics Platform"/>
            <consortium name="The Broad Institute Genome Sequencing Center for Infectious Disease"/>
            <person name="Wu L."/>
            <person name="Ma J."/>
        </authorList>
    </citation>
    <scope>NUCLEOTIDE SEQUENCE [LARGE SCALE GENOMIC DNA]</scope>
    <source>
        <strain evidence="8">CCUG 62981</strain>
    </source>
</reference>
<accession>A0ABV9NE72</accession>
<sequence>MYAVIKTGGKQYKVAEGDRLVVEKIDGEAGDQVVFGEVLMLGGENGVTVGSPLIDGAQVIGELVDVRKGEKVIVFKKRRRQNYRRTKGHRQWEAFVAISEIVLPGAKPKTAAKAKAKPAAKSEDAPAKAAPKAAAPKAAAKAEKPAAKAAPKAKAASHDDLTQLNGVGPAYAKKLNEAGVTSFAQVAAWKAADLDALDAEIAGVKAKAESGEWVKQAKELAKG</sequence>
<dbReference type="InterPro" id="IPR028909">
    <property type="entry name" value="bL21-like"/>
</dbReference>
<dbReference type="EMBL" id="JBHSGQ010000008">
    <property type="protein sequence ID" value="MFC4726261.1"/>
    <property type="molecule type" value="Genomic_DNA"/>
</dbReference>
<evidence type="ECO:0000256" key="5">
    <source>
        <dbReference type="RuleBase" id="RU000562"/>
    </source>
</evidence>
<protein>
    <recommendedName>
        <fullName evidence="4">Large ribosomal subunit protein bL21</fullName>
    </recommendedName>
</protein>
<organism evidence="7 8">
    <name type="scientific">Glycocaulis abyssi</name>
    <dbReference type="NCBI Taxonomy" id="1433403"/>
    <lineage>
        <taxon>Bacteria</taxon>
        <taxon>Pseudomonadati</taxon>
        <taxon>Pseudomonadota</taxon>
        <taxon>Alphaproteobacteria</taxon>
        <taxon>Maricaulales</taxon>
        <taxon>Maricaulaceae</taxon>
        <taxon>Glycocaulis</taxon>
    </lineage>
</organism>
<evidence type="ECO:0000256" key="2">
    <source>
        <dbReference type="ARBA" id="ARBA00022980"/>
    </source>
</evidence>
<dbReference type="NCBIfam" id="NF008916">
    <property type="entry name" value="PRK12278.1-4"/>
    <property type="match status" value="1"/>
</dbReference>
<keyword evidence="2 4" id="KW-0689">Ribosomal protein</keyword>
<comment type="caution">
    <text evidence="7">The sequence shown here is derived from an EMBL/GenBank/DDBJ whole genome shotgun (WGS) entry which is preliminary data.</text>
</comment>
<evidence type="ECO:0000256" key="1">
    <source>
        <dbReference type="ARBA" id="ARBA00008563"/>
    </source>
</evidence>